<keyword evidence="7 8" id="KW-0408">Iron</keyword>
<proteinExistence type="inferred from homology"/>
<evidence type="ECO:0000256" key="6">
    <source>
        <dbReference type="ARBA" id="ARBA00023002"/>
    </source>
</evidence>
<dbReference type="InterPro" id="IPR017972">
    <property type="entry name" value="Cyt_P450_CS"/>
</dbReference>
<comment type="caution">
    <text evidence="10">The sequence shown here is derived from an EMBL/GenBank/DDBJ whole genome shotgun (WGS) entry which is preliminary data.</text>
</comment>
<reference evidence="11" key="1">
    <citation type="submission" date="2024-07" db="EMBL/GenBank/DDBJ databases">
        <title>Two chromosome-level genome assemblies of Korean endemic species Abeliophyllum distichum and Forsythia ovata (Oleaceae).</title>
        <authorList>
            <person name="Jang H."/>
        </authorList>
    </citation>
    <scope>NUCLEOTIDE SEQUENCE [LARGE SCALE GENOMIC DNA]</scope>
</reference>
<keyword evidence="5 8" id="KW-0479">Metal-binding</keyword>
<dbReference type="Proteomes" id="UP001604336">
    <property type="component" value="Unassembled WGS sequence"/>
</dbReference>
<accession>A0ABD1PND2</accession>
<evidence type="ECO:0000313" key="10">
    <source>
        <dbReference type="EMBL" id="KAL2465417.1"/>
    </source>
</evidence>
<dbReference type="GO" id="GO:0016020">
    <property type="term" value="C:membrane"/>
    <property type="evidence" value="ECO:0007669"/>
    <property type="project" value="UniProtKB-SubCell"/>
</dbReference>
<evidence type="ECO:0000256" key="2">
    <source>
        <dbReference type="ARBA" id="ARBA00004167"/>
    </source>
</evidence>
<keyword evidence="11" id="KW-1185">Reference proteome</keyword>
<dbReference type="GO" id="GO:0046872">
    <property type="term" value="F:metal ion binding"/>
    <property type="evidence" value="ECO:0007669"/>
    <property type="project" value="UniProtKB-KW"/>
</dbReference>
<evidence type="ECO:0000256" key="4">
    <source>
        <dbReference type="ARBA" id="ARBA00022617"/>
    </source>
</evidence>
<protein>
    <submittedName>
        <fullName evidence="10">Cytochrome</fullName>
    </submittedName>
</protein>
<dbReference type="Gene3D" id="1.10.630.10">
    <property type="entry name" value="Cytochrome P450"/>
    <property type="match status" value="1"/>
</dbReference>
<comment type="cofactor">
    <cofactor evidence="1 8">
        <name>heme</name>
        <dbReference type="ChEBI" id="CHEBI:30413"/>
    </cofactor>
</comment>
<dbReference type="PRINTS" id="PR00463">
    <property type="entry name" value="EP450I"/>
</dbReference>
<evidence type="ECO:0000256" key="3">
    <source>
        <dbReference type="ARBA" id="ARBA00010617"/>
    </source>
</evidence>
<keyword evidence="9" id="KW-0503">Monooxygenase</keyword>
<evidence type="ECO:0000256" key="9">
    <source>
        <dbReference type="RuleBase" id="RU000461"/>
    </source>
</evidence>
<dbReference type="InterPro" id="IPR002401">
    <property type="entry name" value="Cyt_P450_E_grp-I"/>
</dbReference>
<feature type="binding site" description="axial binding residue" evidence="8">
    <location>
        <position position="163"/>
    </location>
    <ligand>
        <name>heme</name>
        <dbReference type="ChEBI" id="CHEBI:30413"/>
    </ligand>
    <ligandPart>
        <name>Fe</name>
        <dbReference type="ChEBI" id="CHEBI:18248"/>
    </ligandPart>
</feature>
<comment type="similarity">
    <text evidence="3 9">Belongs to the cytochrome P450 family.</text>
</comment>
<dbReference type="Pfam" id="PF00067">
    <property type="entry name" value="p450"/>
    <property type="match status" value="1"/>
</dbReference>
<keyword evidence="4 8" id="KW-0349">Heme</keyword>
<dbReference type="EMBL" id="JBFOLK010000013">
    <property type="protein sequence ID" value="KAL2465417.1"/>
    <property type="molecule type" value="Genomic_DNA"/>
</dbReference>
<dbReference type="GO" id="GO:0004497">
    <property type="term" value="F:monooxygenase activity"/>
    <property type="evidence" value="ECO:0007669"/>
    <property type="project" value="UniProtKB-KW"/>
</dbReference>
<evidence type="ECO:0000256" key="1">
    <source>
        <dbReference type="ARBA" id="ARBA00001971"/>
    </source>
</evidence>
<dbReference type="InterPro" id="IPR036396">
    <property type="entry name" value="Cyt_P450_sf"/>
</dbReference>
<gene>
    <name evidence="10" type="ORF">Adt_41268</name>
</gene>
<evidence type="ECO:0000256" key="8">
    <source>
        <dbReference type="PIRSR" id="PIRSR602401-1"/>
    </source>
</evidence>
<sequence>MRTRTNSSKLTTLYVLGLSQDVFGAGTETTSAFLEWTITKLLRHPTILKKLQSEVRGILHDKQYIIFDDLERMQYLKAVIKETFRYHPPVPLIPREAGRDVKIMGYDIAAGTIIIINALAFGRNPLFWDELEIFEPERFLNSSIDFKGLHFQHIPFGSGKRICPGIGFATAFIELALANVLHKFDWELPGGAKGENLVTPSIFSTRMVTEIICKIYMTNPNNISYAVQRF</sequence>
<evidence type="ECO:0000256" key="5">
    <source>
        <dbReference type="ARBA" id="ARBA00022723"/>
    </source>
</evidence>
<dbReference type="AlphaFoldDB" id="A0ABD1PND2"/>
<evidence type="ECO:0000313" key="11">
    <source>
        <dbReference type="Proteomes" id="UP001604336"/>
    </source>
</evidence>
<name>A0ABD1PND2_9LAMI</name>
<keyword evidence="6 9" id="KW-0560">Oxidoreductase</keyword>
<organism evidence="10 11">
    <name type="scientific">Abeliophyllum distichum</name>
    <dbReference type="NCBI Taxonomy" id="126358"/>
    <lineage>
        <taxon>Eukaryota</taxon>
        <taxon>Viridiplantae</taxon>
        <taxon>Streptophyta</taxon>
        <taxon>Embryophyta</taxon>
        <taxon>Tracheophyta</taxon>
        <taxon>Spermatophyta</taxon>
        <taxon>Magnoliopsida</taxon>
        <taxon>eudicotyledons</taxon>
        <taxon>Gunneridae</taxon>
        <taxon>Pentapetalae</taxon>
        <taxon>asterids</taxon>
        <taxon>lamiids</taxon>
        <taxon>Lamiales</taxon>
        <taxon>Oleaceae</taxon>
        <taxon>Forsythieae</taxon>
        <taxon>Abeliophyllum</taxon>
    </lineage>
</organism>
<dbReference type="PRINTS" id="PR00385">
    <property type="entry name" value="P450"/>
</dbReference>
<dbReference type="SUPFAM" id="SSF48264">
    <property type="entry name" value="Cytochrome P450"/>
    <property type="match status" value="1"/>
</dbReference>
<comment type="subcellular location">
    <subcellularLocation>
        <location evidence="2">Membrane</location>
        <topology evidence="2">Single-pass membrane protein</topology>
    </subcellularLocation>
</comment>
<dbReference type="PROSITE" id="PS00086">
    <property type="entry name" value="CYTOCHROME_P450"/>
    <property type="match status" value="1"/>
</dbReference>
<dbReference type="PANTHER" id="PTHR47955">
    <property type="entry name" value="CYTOCHROME P450 FAMILY 71 PROTEIN"/>
    <property type="match status" value="1"/>
</dbReference>
<evidence type="ECO:0000256" key="7">
    <source>
        <dbReference type="ARBA" id="ARBA00023004"/>
    </source>
</evidence>
<dbReference type="PANTHER" id="PTHR47955:SF15">
    <property type="entry name" value="CYTOCHROME P450 71A2-LIKE"/>
    <property type="match status" value="1"/>
</dbReference>
<dbReference type="InterPro" id="IPR001128">
    <property type="entry name" value="Cyt_P450"/>
</dbReference>